<organism evidence="1">
    <name type="scientific">Phytophthora nicotianae</name>
    <name type="common">Potato buckeye rot agent</name>
    <name type="synonym">Phytophthora parasitica</name>
    <dbReference type="NCBI Taxonomy" id="4792"/>
    <lineage>
        <taxon>Eukaryota</taxon>
        <taxon>Sar</taxon>
        <taxon>Stramenopiles</taxon>
        <taxon>Oomycota</taxon>
        <taxon>Peronosporomycetes</taxon>
        <taxon>Peronosporales</taxon>
        <taxon>Peronosporaceae</taxon>
        <taxon>Phytophthora</taxon>
    </lineage>
</organism>
<name>W2GXB9_PHYNI</name>
<dbReference type="EMBL" id="KI686214">
    <property type="protein sequence ID" value="ETK86945.1"/>
    <property type="molecule type" value="Genomic_DNA"/>
</dbReference>
<proteinExistence type="predicted"/>
<sequence length="51" mass="5999">MAREAIVEWLELRQEYKEYTRDRCKNGKEDVSAVLKFIKSPTAFRAKGHQA</sequence>
<reference evidence="1" key="1">
    <citation type="submission" date="2013-11" db="EMBL/GenBank/DDBJ databases">
        <title>The Genome Sequence of Phytophthora parasitica CJ02B3.</title>
        <authorList>
            <consortium name="The Broad Institute Genomics Platform"/>
            <person name="Russ C."/>
            <person name="Tyler B."/>
            <person name="Panabieres F."/>
            <person name="Shan W."/>
            <person name="Tripathy S."/>
            <person name="Grunwald N."/>
            <person name="Machado M."/>
            <person name="Johnson C.S."/>
            <person name="Arredondo F."/>
            <person name="Hong C."/>
            <person name="Coffey M."/>
            <person name="Young S.K."/>
            <person name="Zeng Q."/>
            <person name="Gargeya S."/>
            <person name="Fitzgerald M."/>
            <person name="Abouelleil A."/>
            <person name="Alvarado L."/>
            <person name="Chapman S.B."/>
            <person name="Gainer-Dewar J."/>
            <person name="Goldberg J."/>
            <person name="Griggs A."/>
            <person name="Gujja S."/>
            <person name="Hansen M."/>
            <person name="Howarth C."/>
            <person name="Imamovic A."/>
            <person name="Ireland A."/>
            <person name="Larimer J."/>
            <person name="McCowan C."/>
            <person name="Murphy C."/>
            <person name="Pearson M."/>
            <person name="Poon T.W."/>
            <person name="Priest M."/>
            <person name="Roberts A."/>
            <person name="Saif S."/>
            <person name="Shea T."/>
            <person name="Sykes S."/>
            <person name="Wortman J."/>
            <person name="Nusbaum C."/>
            <person name="Birren B."/>
        </authorList>
    </citation>
    <scope>NUCLEOTIDE SEQUENCE [LARGE SCALE GENOMIC DNA]</scope>
    <source>
        <strain evidence="1">CJ02B3</strain>
    </source>
</reference>
<dbReference type="AlphaFoldDB" id="W2GXB9"/>
<evidence type="ECO:0000313" key="1">
    <source>
        <dbReference type="EMBL" id="ETK86945.1"/>
    </source>
</evidence>
<dbReference type="Proteomes" id="UP000053236">
    <property type="component" value="Unassembled WGS sequence"/>
</dbReference>
<gene>
    <name evidence="1" type="ORF">L915_08508</name>
</gene>
<protein>
    <submittedName>
        <fullName evidence="1">Uncharacterized protein</fullName>
    </submittedName>
</protein>
<accession>W2GXB9</accession>